<dbReference type="Gene3D" id="3.30.470.20">
    <property type="entry name" value="ATP-grasp fold, B domain"/>
    <property type="match status" value="1"/>
</dbReference>
<dbReference type="eggNOG" id="KOG2156">
    <property type="taxonomic scope" value="Eukaryota"/>
</dbReference>
<dbReference type="EC" id="6.3.2.25" evidence="1"/>
<keyword evidence="2" id="KW-1185">Reference proteome</keyword>
<dbReference type="PANTHER" id="PTHR46069:SF1">
    <property type="entry name" value="CHROMOSOME UNDETERMINED SCAFFOLD_125, WHOLE GENOME SHOTGUN SEQUENCE"/>
    <property type="match status" value="1"/>
</dbReference>
<protein>
    <submittedName>
        <fullName evidence="1">Tubulin-tyrosine ligase family protein, putative</fullName>
        <ecNumber evidence="1">6.3.2.25</ecNumber>
    </submittedName>
</protein>
<evidence type="ECO:0000313" key="2">
    <source>
        <dbReference type="Proteomes" id="UP000008983"/>
    </source>
</evidence>
<dbReference type="GeneID" id="14910016"/>
<name>G0QLS8_ICHMU</name>
<proteinExistence type="predicted"/>
<dbReference type="EMBL" id="GL983302">
    <property type="protein sequence ID" value="EGR33829.1"/>
    <property type="molecule type" value="Genomic_DNA"/>
</dbReference>
<accession>G0QLS8</accession>
<dbReference type="AlphaFoldDB" id="G0QLS8"/>
<dbReference type="STRING" id="857967.G0QLS8"/>
<reference evidence="1 2" key="1">
    <citation type="submission" date="2011-07" db="EMBL/GenBank/DDBJ databases">
        <authorList>
            <person name="Coyne R."/>
            <person name="Brami D."/>
            <person name="Johnson J."/>
            <person name="Hostetler J."/>
            <person name="Hannick L."/>
            <person name="Clark T."/>
            <person name="Cassidy-Hanley D."/>
            <person name="Inman J."/>
        </authorList>
    </citation>
    <scope>NUCLEOTIDE SEQUENCE [LARGE SCALE GENOMIC DNA]</scope>
    <source>
        <strain evidence="1 2">G5</strain>
    </source>
</reference>
<dbReference type="PANTHER" id="PTHR46069">
    <property type="entry name" value="TUBULIN TYROSINE LIGASE"/>
    <property type="match status" value="1"/>
</dbReference>
<dbReference type="OMA" id="WGLITHE"/>
<dbReference type="RefSeq" id="XP_004039053.1">
    <property type="nucleotide sequence ID" value="XM_004039005.1"/>
</dbReference>
<dbReference type="InParanoid" id="G0QLS8"/>
<dbReference type="PROSITE" id="PS51221">
    <property type="entry name" value="TTL"/>
    <property type="match status" value="1"/>
</dbReference>
<dbReference type="OrthoDB" id="202825at2759"/>
<dbReference type="GO" id="GO:0004835">
    <property type="term" value="F:tubulin-tyrosine ligase activity"/>
    <property type="evidence" value="ECO:0007669"/>
    <property type="project" value="UniProtKB-EC"/>
</dbReference>
<keyword evidence="1" id="KW-0436">Ligase</keyword>
<dbReference type="Pfam" id="PF03133">
    <property type="entry name" value="TTL"/>
    <property type="match status" value="2"/>
</dbReference>
<dbReference type="SUPFAM" id="SSF56059">
    <property type="entry name" value="Glutathione synthetase ATP-binding domain-like"/>
    <property type="match status" value="1"/>
</dbReference>
<evidence type="ECO:0000313" key="1">
    <source>
        <dbReference type="EMBL" id="EGR33829.1"/>
    </source>
</evidence>
<sequence length="388" mass="46200">MSIQNPNFPQNYSFKWKPTNSGINNGNIQKSNKKIQCLNHIINHSQLSQKAKLYNNIKLYQILKIKQFIKEKSDYVNNYLPHSFIFNLDSEDFRHSLDEFLDLFITIAQSTGLKNIWMLNPTDTNRGNGIRIFNDLCQFQQIMKEYGKKQIVENAINKITKQLDYTLSERYVRLSSEIYNINKQNLNNIYIHLTNNAIQKVSQNYGKYENGNIISYKQLEQALQEKYQNIKFQNILEQIQNLIIISIESCKKQLNKQENRFNFELFGYDFMIDVDGHVYLIEINSNPCLEESNDLLSQLIPRMIGIFYFFNQYLCIKIDDMFRLTIDKIFNQNYSLYEFSGQKSKLNQQQTPQLDFYVDGHKIYENLWQIYIILFQILLKKRVYLGQL</sequence>
<organism evidence="1 2">
    <name type="scientific">Ichthyophthirius multifiliis</name>
    <name type="common">White spot disease agent</name>
    <name type="synonym">Ich</name>
    <dbReference type="NCBI Taxonomy" id="5932"/>
    <lineage>
        <taxon>Eukaryota</taxon>
        <taxon>Sar</taxon>
        <taxon>Alveolata</taxon>
        <taxon>Ciliophora</taxon>
        <taxon>Intramacronucleata</taxon>
        <taxon>Oligohymenophorea</taxon>
        <taxon>Hymenostomatida</taxon>
        <taxon>Ophryoglenina</taxon>
        <taxon>Ichthyophthirius</taxon>
    </lineage>
</organism>
<dbReference type="Proteomes" id="UP000008983">
    <property type="component" value="Unassembled WGS sequence"/>
</dbReference>
<gene>
    <name evidence="1" type="ORF">IMG5_035790</name>
</gene>
<dbReference type="InterPro" id="IPR004344">
    <property type="entry name" value="TTL/TTLL_fam"/>
</dbReference>